<proteinExistence type="predicted"/>
<reference evidence="2" key="1">
    <citation type="journal article" date="2011" name="MBio">
        <title>Novel metabolic attributes of the genus Cyanothece, comprising a group of unicellular nitrogen-fixing Cyanobacteria.</title>
        <authorList>
            <person name="Bandyopadhyay A."/>
            <person name="Elvitigala T."/>
            <person name="Welsh E."/>
            <person name="Stockel J."/>
            <person name="Liberton M."/>
            <person name="Min H."/>
            <person name="Sherman L.A."/>
            <person name="Pakrasi H.B."/>
        </authorList>
    </citation>
    <scope>NUCLEOTIDE SEQUENCE [LARGE SCALE GENOMIC DNA]</scope>
    <source>
        <strain evidence="2">PCC 7424</strain>
    </source>
</reference>
<protein>
    <submittedName>
        <fullName evidence="1">Uncharacterized protein</fullName>
    </submittedName>
</protein>
<evidence type="ECO:0000313" key="2">
    <source>
        <dbReference type="Proteomes" id="UP000002384"/>
    </source>
</evidence>
<dbReference type="STRING" id="65393.PCC7424_3954"/>
<name>B7KKJ5_GLOC7</name>
<sequence>MLSQLDEVVREILRKYKVVLTYIGVDFEREDVQEALSNAFDGVEAVFQSVIEYWYFLQRDHKSLDYPSACLVKALREGWTPKNWRDDYLNHPNFKSPCLLWWDKAAEVWGKDLRNELVADVTETEDGYQYILFRSGKTLSLKIAQIWGWERVLDYGQGEMIPN</sequence>
<dbReference type="EMBL" id="CP001291">
    <property type="protein sequence ID" value="ACK72328.1"/>
    <property type="molecule type" value="Genomic_DNA"/>
</dbReference>
<dbReference type="RefSeq" id="WP_015955913.1">
    <property type="nucleotide sequence ID" value="NC_011729.1"/>
</dbReference>
<dbReference type="KEGG" id="cyc:PCC7424_3954"/>
<accession>B7KKJ5</accession>
<dbReference type="eggNOG" id="ENOG502ZJHV">
    <property type="taxonomic scope" value="Bacteria"/>
</dbReference>
<evidence type="ECO:0000313" key="1">
    <source>
        <dbReference type="EMBL" id="ACK72328.1"/>
    </source>
</evidence>
<gene>
    <name evidence="1" type="ordered locus">PCC7424_3954</name>
</gene>
<dbReference type="Proteomes" id="UP000002384">
    <property type="component" value="Chromosome"/>
</dbReference>
<dbReference type="AlphaFoldDB" id="B7KKJ5"/>
<dbReference type="HOGENOM" id="CLU_1607459_0_0_3"/>
<organism evidence="1 2">
    <name type="scientific">Gloeothece citriformis (strain PCC 7424)</name>
    <name type="common">Cyanothece sp. (strain PCC 7424)</name>
    <dbReference type="NCBI Taxonomy" id="65393"/>
    <lineage>
        <taxon>Bacteria</taxon>
        <taxon>Bacillati</taxon>
        <taxon>Cyanobacteriota</taxon>
        <taxon>Cyanophyceae</taxon>
        <taxon>Oscillatoriophycideae</taxon>
        <taxon>Chroococcales</taxon>
        <taxon>Aphanothecaceae</taxon>
        <taxon>Gloeothece</taxon>
        <taxon>Gloeothece citriformis</taxon>
    </lineage>
</organism>
<keyword evidence="2" id="KW-1185">Reference proteome</keyword>